<dbReference type="Proteomes" id="UP000008064">
    <property type="component" value="Unassembled WGS sequence"/>
</dbReference>
<gene>
    <name evidence="1" type="ORF">SERLADRAFT_405882</name>
</gene>
<dbReference type="EMBL" id="GL945430">
    <property type="protein sequence ID" value="EGO28274.1"/>
    <property type="molecule type" value="Genomic_DNA"/>
</dbReference>
<accession>F8NJQ9</accession>
<sequence>MLRVQGFLGKCNLSHYSNWTGLQINLNSSCLPLTQSVDQCNRSRTHNVPTVPQVSEDANRNSALNGNNKHTSLQVADNVNSSLSCDIVIDPTLLQGLGNNVIRYAIQNQCYLLIVSYSNQATNKYAINRFPTEGLEWGSHGKLFNKSHILCAININNPAVIWIAGLVSGIWFVDNNSSPAGTPEWEVFITHLVQPFMEDFDAHEEFTSKHKMSSYPVMDLQIKDAVLVKAVITRYKKKDRSPQKKDTSLGNSQKWVN</sequence>
<proteinExistence type="predicted"/>
<dbReference type="HOGENOM" id="CLU_1082446_0_0_1"/>
<name>F8NJQ9_SERL9</name>
<dbReference type="RefSeq" id="XP_007314473.1">
    <property type="nucleotide sequence ID" value="XM_007314411.1"/>
</dbReference>
<dbReference type="AlphaFoldDB" id="F8NJQ9"/>
<reference evidence="1" key="1">
    <citation type="submission" date="2011-04" db="EMBL/GenBank/DDBJ databases">
        <title>Evolution of plant cell wall degrading machinery underlies the functional diversity of forest fungi.</title>
        <authorList>
            <consortium name="US DOE Joint Genome Institute (JGI-PGF)"/>
            <person name="Eastwood D.C."/>
            <person name="Floudas D."/>
            <person name="Binder M."/>
            <person name="Majcherczyk A."/>
            <person name="Schneider P."/>
            <person name="Aerts A."/>
            <person name="Asiegbu F.O."/>
            <person name="Baker S.E."/>
            <person name="Barry K."/>
            <person name="Bendiksby M."/>
            <person name="Blumentritt M."/>
            <person name="Coutinho P.M."/>
            <person name="Cullen D."/>
            <person name="Cullen D."/>
            <person name="Gathman A."/>
            <person name="Goodell B."/>
            <person name="Henrissat B."/>
            <person name="Ihrmark K."/>
            <person name="Kauserud H."/>
            <person name="Kohler A."/>
            <person name="LaButti K."/>
            <person name="Lapidus A."/>
            <person name="Lavin J.L."/>
            <person name="Lee Y.-H."/>
            <person name="Lindquist E."/>
            <person name="Lilly W."/>
            <person name="Lucas S."/>
            <person name="Morin E."/>
            <person name="Murat C."/>
            <person name="Oguiza J.A."/>
            <person name="Park J."/>
            <person name="Pisabarro A.G."/>
            <person name="Riley R."/>
            <person name="Rosling A."/>
            <person name="Salamov A."/>
            <person name="Schmidt O."/>
            <person name="Schmutz J."/>
            <person name="Skrede I."/>
            <person name="Stenlid J."/>
            <person name="Wiebenga A."/>
            <person name="Xie X."/>
            <person name="Kues U."/>
            <person name="Hibbett D.S."/>
            <person name="Hoffmeister D."/>
            <person name="Hogberg N."/>
            <person name="Martin F."/>
            <person name="Grigoriev I.V."/>
            <person name="Watkinson S.C."/>
        </authorList>
    </citation>
    <scope>NUCLEOTIDE SEQUENCE</scope>
    <source>
        <strain evidence="1">S7.9</strain>
    </source>
</reference>
<protein>
    <submittedName>
        <fullName evidence="1">Uncharacterized protein</fullName>
    </submittedName>
</protein>
<organism>
    <name type="scientific">Serpula lacrymans var. lacrymans (strain S7.9)</name>
    <name type="common">Dry rot fungus</name>
    <dbReference type="NCBI Taxonomy" id="578457"/>
    <lineage>
        <taxon>Eukaryota</taxon>
        <taxon>Fungi</taxon>
        <taxon>Dikarya</taxon>
        <taxon>Basidiomycota</taxon>
        <taxon>Agaricomycotina</taxon>
        <taxon>Agaricomycetes</taxon>
        <taxon>Agaricomycetidae</taxon>
        <taxon>Boletales</taxon>
        <taxon>Coniophorineae</taxon>
        <taxon>Serpulaceae</taxon>
        <taxon>Serpula</taxon>
    </lineage>
</organism>
<evidence type="ECO:0000313" key="1">
    <source>
        <dbReference type="EMBL" id="EGO28274.1"/>
    </source>
</evidence>
<dbReference type="KEGG" id="sla:SERLADRAFT_405882"/>
<dbReference type="GeneID" id="18812598"/>